<gene>
    <name evidence="2" type="ORF">EIL87_10715</name>
</gene>
<dbReference type="Gene3D" id="3.30.70.100">
    <property type="match status" value="1"/>
</dbReference>
<dbReference type="InterPro" id="IPR007138">
    <property type="entry name" value="ABM_dom"/>
</dbReference>
<accession>A0A426JVQ1</accession>
<dbReference type="PANTHER" id="PTHR34474">
    <property type="entry name" value="SIGNAL TRANSDUCTION PROTEIN TRAP"/>
    <property type="match status" value="1"/>
</dbReference>
<organism evidence="2 3">
    <name type="scientific">Saccharopolyspora rhizosphaerae</name>
    <dbReference type="NCBI Taxonomy" id="2492662"/>
    <lineage>
        <taxon>Bacteria</taxon>
        <taxon>Bacillati</taxon>
        <taxon>Actinomycetota</taxon>
        <taxon>Actinomycetes</taxon>
        <taxon>Pseudonocardiales</taxon>
        <taxon>Pseudonocardiaceae</taxon>
        <taxon>Saccharopolyspora</taxon>
    </lineage>
</organism>
<dbReference type="PANTHER" id="PTHR34474:SF2">
    <property type="entry name" value="SIGNAL TRANSDUCTION PROTEIN TRAP"/>
    <property type="match status" value="1"/>
</dbReference>
<dbReference type="GO" id="GO:0004497">
    <property type="term" value="F:monooxygenase activity"/>
    <property type="evidence" value="ECO:0007669"/>
    <property type="project" value="UniProtKB-KW"/>
</dbReference>
<dbReference type="PROSITE" id="PS51725">
    <property type="entry name" value="ABM"/>
    <property type="match status" value="1"/>
</dbReference>
<dbReference type="AlphaFoldDB" id="A0A426JVQ1"/>
<evidence type="ECO:0000313" key="2">
    <source>
        <dbReference type="EMBL" id="RRO17268.1"/>
    </source>
</evidence>
<evidence type="ECO:0000259" key="1">
    <source>
        <dbReference type="PROSITE" id="PS51725"/>
    </source>
</evidence>
<dbReference type="RefSeq" id="WP_125090084.1">
    <property type="nucleotide sequence ID" value="NZ_RSAA01000009.1"/>
</dbReference>
<dbReference type="OrthoDB" id="5518003at2"/>
<sequence>MAVVKINAIEVPEGAGPELEKRFASRHGSVDDAPGFLGFELLRPVKGDNRYFVYTKWETEEDFQNWANGPAKEAHAGERKNPVASGSSLLEFEVVLGSQPEK</sequence>
<dbReference type="InterPro" id="IPR011008">
    <property type="entry name" value="Dimeric_a/b-barrel"/>
</dbReference>
<dbReference type="Pfam" id="PF03992">
    <property type="entry name" value="ABM"/>
    <property type="match status" value="1"/>
</dbReference>
<dbReference type="Proteomes" id="UP000274515">
    <property type="component" value="Unassembled WGS sequence"/>
</dbReference>
<reference evidence="2 3" key="1">
    <citation type="submission" date="2018-11" db="EMBL/GenBank/DDBJ databases">
        <title>Saccharopolyspora rhizosphaerae sp. nov., an actinomycete isolated from rhizosphere soil in Thailand.</title>
        <authorList>
            <person name="Intra B."/>
            <person name="Euanorasetr J."/>
            <person name="Take A."/>
            <person name="Inahashi Y."/>
            <person name="Mori M."/>
            <person name="Panbangred W."/>
            <person name="Matsumoto A."/>
        </authorList>
    </citation>
    <scope>NUCLEOTIDE SEQUENCE [LARGE SCALE GENOMIC DNA]</scope>
    <source>
        <strain evidence="2 3">H219</strain>
    </source>
</reference>
<feature type="domain" description="ABM" evidence="1">
    <location>
        <begin position="3"/>
        <end position="92"/>
    </location>
</feature>
<dbReference type="EMBL" id="RSAA01000009">
    <property type="protein sequence ID" value="RRO17268.1"/>
    <property type="molecule type" value="Genomic_DNA"/>
</dbReference>
<comment type="caution">
    <text evidence="2">The sequence shown here is derived from an EMBL/GenBank/DDBJ whole genome shotgun (WGS) entry which is preliminary data.</text>
</comment>
<name>A0A426JVQ1_9PSEU</name>
<dbReference type="SUPFAM" id="SSF54909">
    <property type="entry name" value="Dimeric alpha+beta barrel"/>
    <property type="match status" value="1"/>
</dbReference>
<dbReference type="InterPro" id="IPR050404">
    <property type="entry name" value="Heme-degrading_MO"/>
</dbReference>
<keyword evidence="2" id="KW-0560">Oxidoreductase</keyword>
<evidence type="ECO:0000313" key="3">
    <source>
        <dbReference type="Proteomes" id="UP000274515"/>
    </source>
</evidence>
<keyword evidence="2" id="KW-0503">Monooxygenase</keyword>
<proteinExistence type="predicted"/>
<protein>
    <submittedName>
        <fullName evidence="2">Antibiotic biosynthesis monooxygenase</fullName>
    </submittedName>
</protein>
<keyword evidence="3" id="KW-1185">Reference proteome</keyword>